<gene>
    <name evidence="3" type="ORF">KEC57_08730</name>
</gene>
<keyword evidence="2" id="KW-0472">Membrane</keyword>
<dbReference type="EMBL" id="JAGTTN010000002">
    <property type="protein sequence ID" value="MCC2032265.1"/>
    <property type="molecule type" value="Genomic_DNA"/>
</dbReference>
<comment type="caution">
    <text evidence="3">The sequence shown here is derived from an EMBL/GenBank/DDBJ whole genome shotgun (WGS) entry which is preliminary data.</text>
</comment>
<reference evidence="3" key="1">
    <citation type="submission" date="2021-04" db="EMBL/GenBank/DDBJ databases">
        <title>Microbacterium tenobrionis sp. nov. and Microbacterium allomyrinae sp. nov., isolated from larvae of Tenobrio molitor and Allomyrina dichotoma, respectively.</title>
        <authorList>
            <person name="Lee S.D."/>
        </authorList>
    </citation>
    <scope>NUCLEOTIDE SEQUENCE</scope>
    <source>
        <strain evidence="3">BWT-G7</strain>
    </source>
</reference>
<accession>A0A9X1S3R2</accession>
<name>A0A9X1S3R2_9MICO</name>
<keyword evidence="2" id="KW-1133">Transmembrane helix</keyword>
<feature type="region of interest" description="Disordered" evidence="1">
    <location>
        <begin position="188"/>
        <end position="228"/>
    </location>
</feature>
<feature type="transmembrane region" description="Helical" evidence="2">
    <location>
        <begin position="371"/>
        <end position="395"/>
    </location>
</feature>
<evidence type="ECO:0000313" key="4">
    <source>
        <dbReference type="Proteomes" id="UP001139354"/>
    </source>
</evidence>
<protein>
    <submittedName>
        <fullName evidence="3">Uncharacterized protein</fullName>
    </submittedName>
</protein>
<organism evidence="3 4">
    <name type="scientific">Microbacterium allomyrinae</name>
    <dbReference type="NCBI Taxonomy" id="2830666"/>
    <lineage>
        <taxon>Bacteria</taxon>
        <taxon>Bacillati</taxon>
        <taxon>Actinomycetota</taxon>
        <taxon>Actinomycetes</taxon>
        <taxon>Micrococcales</taxon>
        <taxon>Microbacteriaceae</taxon>
        <taxon>Microbacterium</taxon>
    </lineage>
</organism>
<feature type="region of interest" description="Disordered" evidence="1">
    <location>
        <begin position="119"/>
        <end position="173"/>
    </location>
</feature>
<evidence type="ECO:0000313" key="3">
    <source>
        <dbReference type="EMBL" id="MCC2032265.1"/>
    </source>
</evidence>
<feature type="compositionally biased region" description="Low complexity" evidence="1">
    <location>
        <begin position="188"/>
        <end position="201"/>
    </location>
</feature>
<evidence type="ECO:0000256" key="2">
    <source>
        <dbReference type="SAM" id="Phobius"/>
    </source>
</evidence>
<feature type="region of interest" description="Disordered" evidence="1">
    <location>
        <begin position="1"/>
        <end position="103"/>
    </location>
</feature>
<feature type="compositionally biased region" description="Low complexity" evidence="1">
    <location>
        <begin position="42"/>
        <end position="62"/>
    </location>
</feature>
<proteinExistence type="predicted"/>
<sequence>MSTSEQPESPPLTRKQLRDIRNTGSNPVIIQNADAPAADITAPSEPVAPAAPVSALPIASAPLPRPSEPTVVSPPPAADSTVDLGVSPLTRRQARQQERIRTASVPVITPEVIAAHGGATPAFAFPSETSAPTADPDAGEPGSPGSEDQVTTDADMQELFGPPATATESEVSEASALPWVVGAAASVGSAESSPSGPGRAAIDSPEADDPWSFPAEPEAEASADEADDQAKAVVNPMFGAGLLAGESPAPVSAAPEMPASFDQLLARSTGAISLQNTLIVSQAPEIAPLVAPVTATGEVLVTGTFNLPEGLGSTGHAKGTTDGKEIDATLVDGELPSHSSPTPIAASAAVSTVKTPGEVIRPPVPEKGSRLMMTLAITAGALALALVGVLILAFVTGVF</sequence>
<dbReference type="RefSeq" id="WP_229384174.1">
    <property type="nucleotide sequence ID" value="NZ_JAGTTN010000002.1"/>
</dbReference>
<keyword evidence="2" id="KW-0812">Transmembrane</keyword>
<dbReference type="Proteomes" id="UP001139354">
    <property type="component" value="Unassembled WGS sequence"/>
</dbReference>
<keyword evidence="4" id="KW-1185">Reference proteome</keyword>
<dbReference type="AlphaFoldDB" id="A0A9X1S3R2"/>
<evidence type="ECO:0000256" key="1">
    <source>
        <dbReference type="SAM" id="MobiDB-lite"/>
    </source>
</evidence>
<feature type="compositionally biased region" description="Acidic residues" evidence="1">
    <location>
        <begin position="217"/>
        <end position="227"/>
    </location>
</feature>
<feature type="compositionally biased region" description="Pro residues" evidence="1">
    <location>
        <begin position="63"/>
        <end position="77"/>
    </location>
</feature>